<comment type="caution">
    <text evidence="3">The sequence shown here is derived from an EMBL/GenBank/DDBJ whole genome shotgun (WGS) entry which is preliminary data.</text>
</comment>
<organism evidence="3 4">
    <name type="scientific">Candidatus Phocaeicola faecigallinarum</name>
    <dbReference type="NCBI Taxonomy" id="2838732"/>
    <lineage>
        <taxon>Bacteria</taxon>
        <taxon>Pseudomonadati</taxon>
        <taxon>Bacteroidota</taxon>
        <taxon>Bacteroidia</taxon>
        <taxon>Bacteroidales</taxon>
        <taxon>Bacteroidaceae</taxon>
        <taxon>Phocaeicola</taxon>
    </lineage>
</organism>
<keyword evidence="1" id="KW-1133">Transmembrane helix</keyword>
<sequence length="316" mass="36030">MKHKKLIISLAIIIIVIAGGLVGGSLYMIDYSLRPENRGKDLAGSEAYMRDTYPQINGWLDSLQGNQLLKDTFITAPDGIRLHAYYAYASRPTKKTAVIVHGYTDSAIRMFHIGYMYNQSLDYNIIIPDLRYTGLSGGDAIQMGWLDRLDVKEWINLTPGIFGDSIQAVVHGISMGAATTMMTSGEVLPEYIRCFVEDCGYTSVWEQFKKELKEQFNLPAFPLLYTASWICELQNGWNFHEASAIEQVKKCKKPMFFIHGDKDDFVPTYMVNEVYAAKSEPKEIWLVPETDHATSYKNYPEEYTKRVKAFTEKYIN</sequence>
<dbReference type="AlphaFoldDB" id="A0A948TD04"/>
<evidence type="ECO:0000313" key="3">
    <source>
        <dbReference type="EMBL" id="MBU3838913.1"/>
    </source>
</evidence>
<dbReference type="PANTHER" id="PTHR43358:SF4">
    <property type="entry name" value="ALPHA_BETA HYDROLASE FOLD-1 DOMAIN-CONTAINING PROTEIN"/>
    <property type="match status" value="1"/>
</dbReference>
<dbReference type="Proteomes" id="UP000783796">
    <property type="component" value="Unassembled WGS sequence"/>
</dbReference>
<evidence type="ECO:0000313" key="4">
    <source>
        <dbReference type="Proteomes" id="UP000783796"/>
    </source>
</evidence>
<keyword evidence="3" id="KW-0378">Hydrolase</keyword>
<accession>A0A948TD04</accession>
<keyword evidence="1" id="KW-0472">Membrane</keyword>
<evidence type="ECO:0000259" key="2">
    <source>
        <dbReference type="Pfam" id="PF00326"/>
    </source>
</evidence>
<dbReference type="EMBL" id="JAHLFW010000095">
    <property type="protein sequence ID" value="MBU3838913.1"/>
    <property type="molecule type" value="Genomic_DNA"/>
</dbReference>
<feature type="domain" description="Peptidase S9 prolyl oligopeptidase catalytic" evidence="2">
    <location>
        <begin position="160"/>
        <end position="315"/>
    </location>
</feature>
<dbReference type="InterPro" id="IPR001375">
    <property type="entry name" value="Peptidase_S9_cat"/>
</dbReference>
<dbReference type="PANTHER" id="PTHR43358">
    <property type="entry name" value="ALPHA/BETA-HYDROLASE"/>
    <property type="match status" value="1"/>
</dbReference>
<name>A0A948TD04_9BACT</name>
<proteinExistence type="predicted"/>
<dbReference type="GO" id="GO:0008236">
    <property type="term" value="F:serine-type peptidase activity"/>
    <property type="evidence" value="ECO:0007669"/>
    <property type="project" value="InterPro"/>
</dbReference>
<dbReference type="Pfam" id="PF00326">
    <property type="entry name" value="Peptidase_S9"/>
    <property type="match status" value="1"/>
</dbReference>
<dbReference type="InterPro" id="IPR029058">
    <property type="entry name" value="AB_hydrolase_fold"/>
</dbReference>
<protein>
    <submittedName>
        <fullName evidence="3">Alpha/beta hydrolase</fullName>
    </submittedName>
</protein>
<dbReference type="SUPFAM" id="SSF53474">
    <property type="entry name" value="alpha/beta-Hydrolases"/>
    <property type="match status" value="1"/>
</dbReference>
<evidence type="ECO:0000256" key="1">
    <source>
        <dbReference type="SAM" id="Phobius"/>
    </source>
</evidence>
<dbReference type="Gene3D" id="3.40.50.1820">
    <property type="entry name" value="alpha/beta hydrolase"/>
    <property type="match status" value="1"/>
</dbReference>
<reference evidence="3" key="2">
    <citation type="submission" date="2021-04" db="EMBL/GenBank/DDBJ databases">
        <authorList>
            <person name="Gilroy R."/>
        </authorList>
    </citation>
    <scope>NUCLEOTIDE SEQUENCE</scope>
    <source>
        <strain evidence="3">G4-2901</strain>
    </source>
</reference>
<keyword evidence="1" id="KW-0812">Transmembrane</keyword>
<dbReference type="InterPro" id="IPR052920">
    <property type="entry name" value="DNA-binding_regulatory"/>
</dbReference>
<reference evidence="3" key="1">
    <citation type="journal article" date="2021" name="PeerJ">
        <title>Extensive microbial diversity within the chicken gut microbiome revealed by metagenomics and culture.</title>
        <authorList>
            <person name="Gilroy R."/>
            <person name="Ravi A."/>
            <person name="Getino M."/>
            <person name="Pursley I."/>
            <person name="Horton D.L."/>
            <person name="Alikhan N.F."/>
            <person name="Baker D."/>
            <person name="Gharbi K."/>
            <person name="Hall N."/>
            <person name="Watson M."/>
            <person name="Adriaenssens E.M."/>
            <person name="Foster-Nyarko E."/>
            <person name="Jarju S."/>
            <person name="Secka A."/>
            <person name="Antonio M."/>
            <person name="Oren A."/>
            <person name="Chaudhuri R.R."/>
            <person name="La Ragione R."/>
            <person name="Hildebrand F."/>
            <person name="Pallen M.J."/>
        </authorList>
    </citation>
    <scope>NUCLEOTIDE SEQUENCE</scope>
    <source>
        <strain evidence="3">G4-2901</strain>
    </source>
</reference>
<feature type="transmembrane region" description="Helical" evidence="1">
    <location>
        <begin position="6"/>
        <end position="29"/>
    </location>
</feature>
<gene>
    <name evidence="3" type="ORF">H9777_11525</name>
</gene>
<dbReference type="GO" id="GO:0006508">
    <property type="term" value="P:proteolysis"/>
    <property type="evidence" value="ECO:0007669"/>
    <property type="project" value="InterPro"/>
</dbReference>